<dbReference type="PROSITE" id="PS50878">
    <property type="entry name" value="RT_POL"/>
    <property type="match status" value="1"/>
</dbReference>
<keyword evidence="1" id="KW-0472">Membrane</keyword>
<dbReference type="Proteomes" id="UP000829196">
    <property type="component" value="Unassembled WGS sequence"/>
</dbReference>
<dbReference type="CDD" id="cd01650">
    <property type="entry name" value="RT_nLTR_like"/>
    <property type="match status" value="1"/>
</dbReference>
<organism evidence="3 4">
    <name type="scientific">Dendrobium nobile</name>
    <name type="common">Orchid</name>
    <dbReference type="NCBI Taxonomy" id="94219"/>
    <lineage>
        <taxon>Eukaryota</taxon>
        <taxon>Viridiplantae</taxon>
        <taxon>Streptophyta</taxon>
        <taxon>Embryophyta</taxon>
        <taxon>Tracheophyta</taxon>
        <taxon>Spermatophyta</taxon>
        <taxon>Magnoliopsida</taxon>
        <taxon>Liliopsida</taxon>
        <taxon>Asparagales</taxon>
        <taxon>Orchidaceae</taxon>
        <taxon>Epidendroideae</taxon>
        <taxon>Malaxideae</taxon>
        <taxon>Dendrobiinae</taxon>
        <taxon>Dendrobium</taxon>
    </lineage>
</organism>
<keyword evidence="4" id="KW-1185">Reference proteome</keyword>
<evidence type="ECO:0000313" key="3">
    <source>
        <dbReference type="EMBL" id="KAI0522759.1"/>
    </source>
</evidence>
<feature type="transmembrane region" description="Helical" evidence="1">
    <location>
        <begin position="732"/>
        <end position="756"/>
    </location>
</feature>
<dbReference type="Pfam" id="PF00078">
    <property type="entry name" value="RVT_1"/>
    <property type="match status" value="1"/>
</dbReference>
<dbReference type="AlphaFoldDB" id="A0A8T3C028"/>
<dbReference type="OrthoDB" id="694486at2759"/>
<dbReference type="InterPro" id="IPR036691">
    <property type="entry name" value="Endo/exonu/phosph_ase_sf"/>
</dbReference>
<comment type="caution">
    <text evidence="3">The sequence shown here is derived from an EMBL/GenBank/DDBJ whole genome shotgun (WGS) entry which is preliminary data.</text>
</comment>
<dbReference type="Gene3D" id="3.30.70.270">
    <property type="match status" value="1"/>
</dbReference>
<dbReference type="InterPro" id="IPR043128">
    <property type="entry name" value="Rev_trsase/Diguanyl_cyclase"/>
</dbReference>
<evidence type="ECO:0000313" key="4">
    <source>
        <dbReference type="Proteomes" id="UP000829196"/>
    </source>
</evidence>
<dbReference type="InterPro" id="IPR043502">
    <property type="entry name" value="DNA/RNA_pol_sf"/>
</dbReference>
<evidence type="ECO:0000256" key="1">
    <source>
        <dbReference type="SAM" id="Phobius"/>
    </source>
</evidence>
<proteinExistence type="predicted"/>
<evidence type="ECO:0000259" key="2">
    <source>
        <dbReference type="PROSITE" id="PS50878"/>
    </source>
</evidence>
<keyword evidence="1" id="KW-0812">Transmembrane</keyword>
<gene>
    <name evidence="3" type="ORF">KFK09_005144</name>
</gene>
<protein>
    <recommendedName>
        <fullName evidence="2">Reverse transcriptase domain-containing protein</fullName>
    </recommendedName>
</protein>
<dbReference type="SUPFAM" id="SSF56672">
    <property type="entry name" value="DNA/RNA polymerases"/>
    <property type="match status" value="1"/>
</dbReference>
<dbReference type="SUPFAM" id="SSF56219">
    <property type="entry name" value="DNase I-like"/>
    <property type="match status" value="1"/>
</dbReference>
<dbReference type="PANTHER" id="PTHR31635">
    <property type="entry name" value="REVERSE TRANSCRIPTASE DOMAIN-CONTAINING PROTEIN-RELATED"/>
    <property type="match status" value="1"/>
</dbReference>
<reference evidence="3" key="1">
    <citation type="journal article" date="2022" name="Front. Genet.">
        <title>Chromosome-Scale Assembly of the Dendrobium nobile Genome Provides Insights Into the Molecular Mechanism of the Biosynthesis of the Medicinal Active Ingredient of Dendrobium.</title>
        <authorList>
            <person name="Xu Q."/>
            <person name="Niu S.-C."/>
            <person name="Li K.-L."/>
            <person name="Zheng P.-J."/>
            <person name="Zhang X.-J."/>
            <person name="Jia Y."/>
            <person name="Liu Y."/>
            <person name="Niu Y.-X."/>
            <person name="Yu L.-H."/>
            <person name="Chen D.-F."/>
            <person name="Zhang G.-Q."/>
        </authorList>
    </citation>
    <scope>NUCLEOTIDE SEQUENCE</scope>
    <source>
        <tissue evidence="3">Leaf</tissue>
    </source>
</reference>
<dbReference type="PANTHER" id="PTHR31635:SF196">
    <property type="entry name" value="REVERSE TRANSCRIPTASE DOMAIN-CONTAINING PROTEIN-RELATED"/>
    <property type="match status" value="1"/>
</dbReference>
<keyword evidence="1" id="KW-1133">Transmembrane helix</keyword>
<name>A0A8T3C028_DENNO</name>
<accession>A0A8T3C028</accession>
<dbReference type="SMR" id="A0A8T3C028"/>
<feature type="domain" description="Reverse transcriptase" evidence="2">
    <location>
        <begin position="418"/>
        <end position="689"/>
    </location>
</feature>
<dbReference type="InterPro" id="IPR000477">
    <property type="entry name" value="RT_dom"/>
</dbReference>
<dbReference type="EMBL" id="JAGYWB010000005">
    <property type="protein sequence ID" value="KAI0522759.1"/>
    <property type="molecule type" value="Genomic_DNA"/>
</dbReference>
<sequence length="889" mass="100733">MSLPAIAAWNVRDFNNPTKAKMCKDLIATFNLKLLCILEAKIHQPVNHDPWFYYSRVLFNNEMCCDNFSCADPGRIWIKWDSSQLIFSPSFTSSQVIHGIVEAGSLPPLYLSVVYAANELVDRKALWNDLLSISNAGIQDLASVGLFYTWYNQRGEAPIHIKLDRMLVNPAFLDLFPEAYYKVADHMGSDHSPLVLFAAHVKRKASKFMFKAFWTEFDEFWKEVLNAFHDNVGASPIIFFYDCLKHLKEAIRGKRRSSSNYISSGILELKILQHQILADIQNDPLNQALNFSLKDTNVRLASFQLAWYSWISQRAKAYWLSHGEDDLGFLYAKIRSTKNCNSIIQLASPAGLLSLHDEMASALIGHFRDIYNLDSPPFESSFNIPTGSKVPNHLLSDLICPVTNEEIKKVVFEEQLSILFHLVFCPKKTKATAITLILKGTHSNAIFDYRPISLCNVFYKIVAKILAYRMKPILPFIIHESQSGFISNGCSTDNIILAVEVLREFKANNKYFCAKLDIKKAFDSVSRTFFINRLREKGFPEIFIRWIKRCIMDVNFSICLNGSLEGFFSSSSGLRQGRPLSPLLFCIIMDALSSSLDAHEAFVGLKIHNLNINHLMYADDLLVFVLASMENVTSLNDILHTFAKASGLFINPVKSSLMLSKSVLFDNAIAATLEISRVEDFITYLGIPISTSRLKFAHFQPLLSRISTLLAGWKVKFLSFTGRSSYPLGNRLLRLLLSFGSCNVATFILPFIPFLLTRVAIFHFFGTLGDLIAGDMWRLPNYLSVEASSVILETTISGEQPVLTWEGSPTPPPLKVLATFYEHLDNVVWSKYVWHKKHALRYSCYSWMARTTSFRQPWTVVWQLGFTTSYSGTAMVGSAWQPVPFLLNL</sequence>